<proteinExistence type="predicted"/>
<evidence type="ECO:0000313" key="2">
    <source>
        <dbReference type="Proteomes" id="UP000756921"/>
    </source>
</evidence>
<keyword evidence="2" id="KW-1185">Reference proteome</keyword>
<dbReference type="Proteomes" id="UP000756921">
    <property type="component" value="Unassembled WGS sequence"/>
</dbReference>
<organism evidence="1 2">
    <name type="scientific">Paraphaeosphaeria minitans</name>
    <dbReference type="NCBI Taxonomy" id="565426"/>
    <lineage>
        <taxon>Eukaryota</taxon>
        <taxon>Fungi</taxon>
        <taxon>Dikarya</taxon>
        <taxon>Ascomycota</taxon>
        <taxon>Pezizomycotina</taxon>
        <taxon>Dothideomycetes</taxon>
        <taxon>Pleosporomycetidae</taxon>
        <taxon>Pleosporales</taxon>
        <taxon>Massarineae</taxon>
        <taxon>Didymosphaeriaceae</taxon>
        <taxon>Paraphaeosphaeria</taxon>
    </lineage>
</organism>
<evidence type="ECO:0000313" key="1">
    <source>
        <dbReference type="EMBL" id="KAF9734951.1"/>
    </source>
</evidence>
<reference evidence="1" key="1">
    <citation type="journal article" date="2020" name="Mol. Plant Microbe Interact.">
        <title>Genome Sequence of the Biocontrol Agent Coniothyrium minitans strain Conio (IMI 134523).</title>
        <authorList>
            <person name="Patel D."/>
            <person name="Shittu T.A."/>
            <person name="Baroncelli R."/>
            <person name="Muthumeenakshi S."/>
            <person name="Osborne T.H."/>
            <person name="Janganan T.K."/>
            <person name="Sreenivasaprasad S."/>
        </authorList>
    </citation>
    <scope>NUCLEOTIDE SEQUENCE</scope>
    <source>
        <strain evidence="1">Conio</strain>
    </source>
</reference>
<protein>
    <submittedName>
        <fullName evidence="1">Uncharacterized protein</fullName>
    </submittedName>
</protein>
<dbReference type="AlphaFoldDB" id="A0A9P6KQL1"/>
<dbReference type="EMBL" id="WJXW01000006">
    <property type="protein sequence ID" value="KAF9734951.1"/>
    <property type="molecule type" value="Genomic_DNA"/>
</dbReference>
<gene>
    <name evidence="1" type="ORF">PMIN01_06356</name>
</gene>
<comment type="caution">
    <text evidence="1">The sequence shown here is derived from an EMBL/GenBank/DDBJ whole genome shotgun (WGS) entry which is preliminary data.</text>
</comment>
<name>A0A9P6KQL1_9PLEO</name>
<accession>A0A9P6KQL1</accession>
<sequence length="171" mass="18507">MQAGGSLSIARDSSNDDVACWNKLGASQSEFGCAAIDKNCRSPKVGSHISECLSRPMSYVPTHMFCLCDRLSRCPAVSTAVLRLRAPPQRGKWSSVGGVAVLKLGQLVRESLCSAVRNHLPRLAHVPTRRCCTSLHRRRLYAWSLPAEPIDNDPRAPVLSGLGADARATID</sequence>